<protein>
    <recommendedName>
        <fullName evidence="3">2Fe-2S ferredoxin-type domain-containing protein</fullName>
    </recommendedName>
</protein>
<name>A0A0C3QW36_9AGAM</name>
<dbReference type="CDD" id="cd03062">
    <property type="entry name" value="TRX_Fd_Sucrase"/>
    <property type="match status" value="1"/>
</dbReference>
<keyword evidence="1" id="KW-0001">2Fe-2S</keyword>
<dbReference type="Gene3D" id="3.10.20.30">
    <property type="match status" value="1"/>
</dbReference>
<dbReference type="GO" id="GO:0051537">
    <property type="term" value="F:2 iron, 2 sulfur cluster binding"/>
    <property type="evidence" value="ECO:0007669"/>
    <property type="project" value="UniProtKB-KW"/>
</dbReference>
<keyword evidence="5" id="KW-1185">Reference proteome</keyword>
<dbReference type="InterPro" id="IPR009737">
    <property type="entry name" value="Aim32/Apd1-like"/>
</dbReference>
<evidence type="ECO:0000256" key="2">
    <source>
        <dbReference type="ARBA" id="ARBA00023014"/>
    </source>
</evidence>
<gene>
    <name evidence="4" type="ORF">M407DRAFT_241229</name>
</gene>
<dbReference type="InterPro" id="IPR036249">
    <property type="entry name" value="Thioredoxin-like_sf"/>
</dbReference>
<dbReference type="Pfam" id="PF00111">
    <property type="entry name" value="Fer2"/>
    <property type="match status" value="1"/>
</dbReference>
<dbReference type="InterPro" id="IPR036010">
    <property type="entry name" value="2Fe-2S_ferredoxin-like_sf"/>
</dbReference>
<evidence type="ECO:0000256" key="1">
    <source>
        <dbReference type="ARBA" id="ARBA00022714"/>
    </source>
</evidence>
<sequence length="410" mass="45482">MRLAQALQPRSSVLYRFRFSVPPISLSNRKGVHTRPDHPISPDPLHGTAPEHDAWLVLHTTRPPSSWPSRIEASSPLLRELKRKLTPLKGTVTFAYSPEGGKAQATRDMETEFGWDEASPEAYAATLYRAGSSECVELTRVDASTDIRSLVSSTAKPPVTLPNDEVHFYVCTHGSRDCRCGDVGADVADTLREEVAKLPPSGRIRISEVAHVGGHVWAANVLVYPFGDWFGNIRPRDVPSLLSLFDPPPSSPLDYPSLTSHPLFRAHWRGRMGLSKDQQTQLYTESLPKEERAEVSTDSSQSYSIPFTTWDDHKVMVDAKPGQNLMEVAKAAGLPSIEGICGGQLECATCHVYLPPTTPVHPPTEAEEDMLEYAIGRKEGESRLGCQIQVTPELVEWFRREGKDIKLPRF</sequence>
<dbReference type="CDD" id="cd00207">
    <property type="entry name" value="fer2"/>
    <property type="match status" value="1"/>
</dbReference>
<dbReference type="Proteomes" id="UP000054248">
    <property type="component" value="Unassembled WGS sequence"/>
</dbReference>
<dbReference type="SUPFAM" id="SSF54292">
    <property type="entry name" value="2Fe-2S ferredoxin-like"/>
    <property type="match status" value="1"/>
</dbReference>
<reference evidence="4 5" key="1">
    <citation type="submission" date="2014-04" db="EMBL/GenBank/DDBJ databases">
        <authorList>
            <consortium name="DOE Joint Genome Institute"/>
            <person name="Kuo A."/>
            <person name="Girlanda M."/>
            <person name="Perotto S."/>
            <person name="Kohler A."/>
            <person name="Nagy L.G."/>
            <person name="Floudas D."/>
            <person name="Copeland A."/>
            <person name="Barry K.W."/>
            <person name="Cichocki N."/>
            <person name="Veneault-Fourrey C."/>
            <person name="LaButti K."/>
            <person name="Lindquist E.A."/>
            <person name="Lipzen A."/>
            <person name="Lundell T."/>
            <person name="Morin E."/>
            <person name="Murat C."/>
            <person name="Sun H."/>
            <person name="Tunlid A."/>
            <person name="Henrissat B."/>
            <person name="Grigoriev I.V."/>
            <person name="Hibbett D.S."/>
            <person name="Martin F."/>
            <person name="Nordberg H.P."/>
            <person name="Cantor M.N."/>
            <person name="Hua S.X."/>
        </authorList>
    </citation>
    <scope>NUCLEOTIDE SEQUENCE [LARGE SCALE GENOMIC DNA]</scope>
    <source>
        <strain evidence="4 5">MUT 4182</strain>
    </source>
</reference>
<keyword evidence="1" id="KW-0479">Metal-binding</keyword>
<dbReference type="Pfam" id="PF06999">
    <property type="entry name" value="Suc_Fer-like"/>
    <property type="match status" value="1"/>
</dbReference>
<dbReference type="AlphaFoldDB" id="A0A0C3QW36"/>
<keyword evidence="2" id="KW-0411">Iron-sulfur</keyword>
<feature type="domain" description="2Fe-2S ferredoxin-type" evidence="3">
    <location>
        <begin position="303"/>
        <end position="410"/>
    </location>
</feature>
<reference evidence="5" key="2">
    <citation type="submission" date="2015-01" db="EMBL/GenBank/DDBJ databases">
        <title>Evolutionary Origins and Diversification of the Mycorrhizal Mutualists.</title>
        <authorList>
            <consortium name="DOE Joint Genome Institute"/>
            <consortium name="Mycorrhizal Genomics Consortium"/>
            <person name="Kohler A."/>
            <person name="Kuo A."/>
            <person name="Nagy L.G."/>
            <person name="Floudas D."/>
            <person name="Copeland A."/>
            <person name="Barry K.W."/>
            <person name="Cichocki N."/>
            <person name="Veneault-Fourrey C."/>
            <person name="LaButti K."/>
            <person name="Lindquist E.A."/>
            <person name="Lipzen A."/>
            <person name="Lundell T."/>
            <person name="Morin E."/>
            <person name="Murat C."/>
            <person name="Riley R."/>
            <person name="Ohm R."/>
            <person name="Sun H."/>
            <person name="Tunlid A."/>
            <person name="Henrissat B."/>
            <person name="Grigoriev I.V."/>
            <person name="Hibbett D.S."/>
            <person name="Martin F."/>
        </authorList>
    </citation>
    <scope>NUCLEOTIDE SEQUENCE [LARGE SCALE GENOMIC DNA]</scope>
    <source>
        <strain evidence="5">MUT 4182</strain>
    </source>
</reference>
<dbReference type="InterPro" id="IPR001041">
    <property type="entry name" value="2Fe-2S_ferredoxin-type"/>
</dbReference>
<dbReference type="Gene3D" id="3.40.30.10">
    <property type="entry name" value="Glutaredoxin"/>
    <property type="match status" value="1"/>
</dbReference>
<evidence type="ECO:0000313" key="4">
    <source>
        <dbReference type="EMBL" id="KIO33029.1"/>
    </source>
</evidence>
<dbReference type="HOGENOM" id="CLU_049620_0_0_1"/>
<dbReference type="PROSITE" id="PS51085">
    <property type="entry name" value="2FE2S_FER_2"/>
    <property type="match status" value="1"/>
</dbReference>
<dbReference type="PANTHER" id="PTHR31902">
    <property type="entry name" value="ACTIN PATCHES DISTAL PROTEIN 1"/>
    <property type="match status" value="1"/>
</dbReference>
<dbReference type="EMBL" id="KN822951">
    <property type="protein sequence ID" value="KIO33029.1"/>
    <property type="molecule type" value="Genomic_DNA"/>
</dbReference>
<keyword evidence="1" id="KW-0408">Iron</keyword>
<dbReference type="STRING" id="1051891.A0A0C3QW36"/>
<evidence type="ECO:0000259" key="3">
    <source>
        <dbReference type="PROSITE" id="PS51085"/>
    </source>
</evidence>
<evidence type="ECO:0000313" key="5">
    <source>
        <dbReference type="Proteomes" id="UP000054248"/>
    </source>
</evidence>
<dbReference type="InterPro" id="IPR012675">
    <property type="entry name" value="Beta-grasp_dom_sf"/>
</dbReference>
<accession>A0A0C3QW36</accession>
<dbReference type="SUPFAM" id="SSF52833">
    <property type="entry name" value="Thioredoxin-like"/>
    <property type="match status" value="1"/>
</dbReference>
<proteinExistence type="predicted"/>
<organism evidence="4 5">
    <name type="scientific">Tulasnella calospora MUT 4182</name>
    <dbReference type="NCBI Taxonomy" id="1051891"/>
    <lineage>
        <taxon>Eukaryota</taxon>
        <taxon>Fungi</taxon>
        <taxon>Dikarya</taxon>
        <taxon>Basidiomycota</taxon>
        <taxon>Agaricomycotina</taxon>
        <taxon>Agaricomycetes</taxon>
        <taxon>Cantharellales</taxon>
        <taxon>Tulasnellaceae</taxon>
        <taxon>Tulasnella</taxon>
    </lineage>
</organism>
<dbReference type="OrthoDB" id="10253744at2759"/>